<gene>
    <name evidence="2" type="ORF">GCM10022239_04500</name>
</gene>
<keyword evidence="3" id="KW-1185">Reference proteome</keyword>
<proteinExistence type="predicted"/>
<dbReference type="PROSITE" id="PS51186">
    <property type="entry name" value="GNAT"/>
    <property type="match status" value="1"/>
</dbReference>
<dbReference type="Pfam" id="PF00583">
    <property type="entry name" value="Acetyltransf_1"/>
    <property type="match status" value="1"/>
</dbReference>
<evidence type="ECO:0000313" key="3">
    <source>
        <dbReference type="Proteomes" id="UP001501004"/>
    </source>
</evidence>
<dbReference type="InterPro" id="IPR000182">
    <property type="entry name" value="GNAT_dom"/>
</dbReference>
<dbReference type="Proteomes" id="UP001501004">
    <property type="component" value="Unassembled WGS sequence"/>
</dbReference>
<dbReference type="SUPFAM" id="SSF55729">
    <property type="entry name" value="Acyl-CoA N-acyltransferases (Nat)"/>
    <property type="match status" value="1"/>
</dbReference>
<dbReference type="Gene3D" id="3.40.630.30">
    <property type="match status" value="1"/>
</dbReference>
<feature type="domain" description="N-acetyltransferase" evidence="1">
    <location>
        <begin position="2"/>
        <end position="197"/>
    </location>
</feature>
<dbReference type="InterPro" id="IPR051822">
    <property type="entry name" value="Glycosyl_Hydrolase_84"/>
</dbReference>
<protein>
    <submittedName>
        <fullName evidence="2">GNAT family N-acetyltransferase</fullName>
    </submittedName>
</protein>
<accession>A0ABP7F9G8</accession>
<evidence type="ECO:0000313" key="2">
    <source>
        <dbReference type="EMBL" id="GAA3730987.1"/>
    </source>
</evidence>
<dbReference type="PANTHER" id="PTHR13170">
    <property type="entry name" value="O-GLCNACASE"/>
    <property type="match status" value="1"/>
</dbReference>
<evidence type="ECO:0000259" key="1">
    <source>
        <dbReference type="PROSITE" id="PS51186"/>
    </source>
</evidence>
<dbReference type="EMBL" id="BAABAE010000001">
    <property type="protein sequence ID" value="GAA3730987.1"/>
    <property type="molecule type" value="Genomic_DNA"/>
</dbReference>
<dbReference type="PANTHER" id="PTHR13170:SF16">
    <property type="entry name" value="PROTEIN O-GLCNACASE"/>
    <property type="match status" value="1"/>
</dbReference>
<organism evidence="2 3">
    <name type="scientific">Leifsonella bigeumensis</name>
    <dbReference type="NCBI Taxonomy" id="433643"/>
    <lineage>
        <taxon>Bacteria</taxon>
        <taxon>Bacillati</taxon>
        <taxon>Actinomycetota</taxon>
        <taxon>Actinomycetes</taxon>
        <taxon>Micrococcales</taxon>
        <taxon>Microbacteriaceae</taxon>
        <taxon>Leifsonella</taxon>
    </lineage>
</organism>
<dbReference type="RefSeq" id="WP_344753244.1">
    <property type="nucleotide sequence ID" value="NZ_BAABAE010000001.1"/>
</dbReference>
<sequence>MTVIRSATVQDIPGVYRVCLQTGDSGGDATGLYRNPDLLGHVYVGPYLVGQPAHAFVAADAQGIAGYTFAAADTRAFEAWAEAEWWPPLREQYPLTEGSSPDDEVTRLLHAPETAPDEVVAEYAAHLHIDLLPRIQGQGLGRGLIDRVLGSLEALGVRGAHLGVAEDNENATRFYRHLGFEELAMRPGVRYLGMRLA</sequence>
<dbReference type="InterPro" id="IPR016181">
    <property type="entry name" value="Acyl_CoA_acyltransferase"/>
</dbReference>
<comment type="caution">
    <text evidence="2">The sequence shown here is derived from an EMBL/GenBank/DDBJ whole genome shotgun (WGS) entry which is preliminary data.</text>
</comment>
<name>A0ABP7F9G8_9MICO</name>
<reference evidence="3" key="1">
    <citation type="journal article" date="2019" name="Int. J. Syst. Evol. Microbiol.">
        <title>The Global Catalogue of Microorganisms (GCM) 10K type strain sequencing project: providing services to taxonomists for standard genome sequencing and annotation.</title>
        <authorList>
            <consortium name="The Broad Institute Genomics Platform"/>
            <consortium name="The Broad Institute Genome Sequencing Center for Infectious Disease"/>
            <person name="Wu L."/>
            <person name="Ma J."/>
        </authorList>
    </citation>
    <scope>NUCLEOTIDE SEQUENCE [LARGE SCALE GENOMIC DNA]</scope>
    <source>
        <strain evidence="3">JCM 16949</strain>
    </source>
</reference>